<dbReference type="PANTHER" id="PTHR47990">
    <property type="entry name" value="2-OXOGLUTARATE (2OG) AND FE(II)-DEPENDENT OXYGENASE SUPERFAMILY PROTEIN-RELATED"/>
    <property type="match status" value="1"/>
</dbReference>
<dbReference type="AlphaFoldDB" id="A0AAN8A0I9"/>
<accession>A0AAN8A0I9</accession>
<evidence type="ECO:0000259" key="2">
    <source>
        <dbReference type="Pfam" id="PF14226"/>
    </source>
</evidence>
<comment type="caution">
    <text evidence="3">The sequence shown here is derived from an EMBL/GenBank/DDBJ whole genome shotgun (WGS) entry which is preliminary data.</text>
</comment>
<sequence>MEFPLVDISQIEDPQHELRIAKEVAFASRTFGYMMLKGHGIRTHEMDEMQEIMRTFFSLPADDKTPFERTEGLVRYVTRKHCLQETVFLSGDAGELYREADALPLYIRSKLEQVERFKARCQQIVVLLARCFAVAMHMQDKEAFARAHSLPASPIHQFRIACYPSDVPDGSQAIWQTPSSEYGSLVLVFQRRQKLEVEFARDQWASVPTEDDYAILVDAGDMVPAWSKRQSNAYKCRYTMDHNASEDARYGMIYRSIAGPHTPTSLKVFAMLGPYWIMPESE</sequence>
<comment type="similarity">
    <text evidence="1">Belongs to the iron/ascorbate-dependent oxidoreductase family.</text>
</comment>
<dbReference type="InterPro" id="IPR027443">
    <property type="entry name" value="IPNS-like_sf"/>
</dbReference>
<gene>
    <name evidence="3" type="ORF">LTR97_010329</name>
</gene>
<dbReference type="Proteomes" id="UP001310594">
    <property type="component" value="Unassembled WGS sequence"/>
</dbReference>
<protein>
    <recommendedName>
        <fullName evidence="2">Non-haem dioxygenase N-terminal domain-containing protein</fullName>
    </recommendedName>
</protein>
<dbReference type="InterPro" id="IPR050231">
    <property type="entry name" value="Iron_ascorbate_oxido_reductase"/>
</dbReference>
<feature type="domain" description="Non-haem dioxygenase N-terminal" evidence="2">
    <location>
        <begin position="4"/>
        <end position="78"/>
    </location>
</feature>
<dbReference type="SUPFAM" id="SSF51197">
    <property type="entry name" value="Clavaminate synthase-like"/>
    <property type="match status" value="1"/>
</dbReference>
<reference evidence="3" key="1">
    <citation type="submission" date="2023-08" db="EMBL/GenBank/DDBJ databases">
        <title>Black Yeasts Isolated from many extreme environments.</title>
        <authorList>
            <person name="Coleine C."/>
            <person name="Stajich J.E."/>
            <person name="Selbmann L."/>
        </authorList>
    </citation>
    <scope>NUCLEOTIDE SEQUENCE</scope>
    <source>
        <strain evidence="3">CCFEE 5810</strain>
    </source>
</reference>
<evidence type="ECO:0000256" key="1">
    <source>
        <dbReference type="ARBA" id="ARBA00008056"/>
    </source>
</evidence>
<dbReference type="Gene3D" id="2.60.120.330">
    <property type="entry name" value="B-lactam Antibiotic, Isopenicillin N Synthase, Chain"/>
    <property type="match status" value="1"/>
</dbReference>
<evidence type="ECO:0000313" key="3">
    <source>
        <dbReference type="EMBL" id="KAK5692853.1"/>
    </source>
</evidence>
<dbReference type="InterPro" id="IPR026992">
    <property type="entry name" value="DIOX_N"/>
</dbReference>
<evidence type="ECO:0000313" key="4">
    <source>
        <dbReference type="Proteomes" id="UP001310594"/>
    </source>
</evidence>
<name>A0AAN8A0I9_9PEZI</name>
<organism evidence="3 4">
    <name type="scientific">Elasticomyces elasticus</name>
    <dbReference type="NCBI Taxonomy" id="574655"/>
    <lineage>
        <taxon>Eukaryota</taxon>
        <taxon>Fungi</taxon>
        <taxon>Dikarya</taxon>
        <taxon>Ascomycota</taxon>
        <taxon>Pezizomycotina</taxon>
        <taxon>Dothideomycetes</taxon>
        <taxon>Dothideomycetidae</taxon>
        <taxon>Mycosphaerellales</taxon>
        <taxon>Teratosphaeriaceae</taxon>
        <taxon>Elasticomyces</taxon>
    </lineage>
</organism>
<dbReference type="EMBL" id="JAVRQU010000018">
    <property type="protein sequence ID" value="KAK5692853.1"/>
    <property type="molecule type" value="Genomic_DNA"/>
</dbReference>
<proteinExistence type="inferred from homology"/>
<dbReference type="Pfam" id="PF14226">
    <property type="entry name" value="DIOX_N"/>
    <property type="match status" value="1"/>
</dbReference>